<dbReference type="Gene3D" id="1.10.30.50">
    <property type="match status" value="1"/>
</dbReference>
<dbReference type="PANTHER" id="PTHR33877">
    <property type="entry name" value="SLL1193 PROTEIN"/>
    <property type="match status" value="1"/>
</dbReference>
<feature type="domain" description="HNH nuclease" evidence="1">
    <location>
        <begin position="73"/>
        <end position="122"/>
    </location>
</feature>
<accession>A0A6J7ESD8</accession>
<dbReference type="AlphaFoldDB" id="A0A6J7ESD8"/>
<dbReference type="SMART" id="SM00507">
    <property type="entry name" value="HNHc"/>
    <property type="match status" value="1"/>
</dbReference>
<dbReference type="InterPro" id="IPR003615">
    <property type="entry name" value="HNH_nuc"/>
</dbReference>
<name>A0A6J7ESD8_9ZZZZ</name>
<proteinExistence type="predicted"/>
<dbReference type="PANTHER" id="PTHR33877:SF2">
    <property type="entry name" value="OS07G0170200 PROTEIN"/>
    <property type="match status" value="1"/>
</dbReference>
<dbReference type="EMBL" id="CAFBPM010000014">
    <property type="protein sequence ID" value="CAB5027895.1"/>
    <property type="molecule type" value="Genomic_DNA"/>
</dbReference>
<evidence type="ECO:0000259" key="1">
    <source>
        <dbReference type="SMART" id="SM00507"/>
    </source>
</evidence>
<sequence>MERVLLLNATFEPLQLLTSRRAVVLLLCERADVVAARENAPVFRSPTTSTPVPSIVKLRTFVRIPYRASTPPLSRRAVLLRDAHRCAYCQGHADTIDHVVPRSRGGSHEWENVVAACKRHNLQKGDRLLHELGWELPFPPQAPTGLLWRWQHLGEVDPLWEPYVGSTQSAA</sequence>
<evidence type="ECO:0000313" key="2">
    <source>
        <dbReference type="EMBL" id="CAB4831017.1"/>
    </source>
</evidence>
<dbReference type="CDD" id="cd00085">
    <property type="entry name" value="HNHc"/>
    <property type="match status" value="1"/>
</dbReference>
<protein>
    <submittedName>
        <fullName evidence="3">Unannotated protein</fullName>
    </submittedName>
</protein>
<dbReference type="EMBL" id="CAFABE010000056">
    <property type="protein sequence ID" value="CAB4831017.1"/>
    <property type="molecule type" value="Genomic_DNA"/>
</dbReference>
<evidence type="ECO:0000313" key="3">
    <source>
        <dbReference type="EMBL" id="CAB4883039.1"/>
    </source>
</evidence>
<reference evidence="3" key="1">
    <citation type="submission" date="2020-05" db="EMBL/GenBank/DDBJ databases">
        <authorList>
            <person name="Chiriac C."/>
            <person name="Salcher M."/>
            <person name="Ghai R."/>
            <person name="Kavagutti S V."/>
        </authorList>
    </citation>
    <scope>NUCLEOTIDE SEQUENCE</scope>
</reference>
<dbReference type="EMBL" id="CAFBLT010000003">
    <property type="protein sequence ID" value="CAB4883039.1"/>
    <property type="molecule type" value="Genomic_DNA"/>
</dbReference>
<evidence type="ECO:0000313" key="4">
    <source>
        <dbReference type="EMBL" id="CAB5027895.1"/>
    </source>
</evidence>
<dbReference type="InterPro" id="IPR029471">
    <property type="entry name" value="HNH_5"/>
</dbReference>
<organism evidence="3">
    <name type="scientific">freshwater metagenome</name>
    <dbReference type="NCBI Taxonomy" id="449393"/>
    <lineage>
        <taxon>unclassified sequences</taxon>
        <taxon>metagenomes</taxon>
        <taxon>ecological metagenomes</taxon>
    </lineage>
</organism>
<dbReference type="Pfam" id="PF14279">
    <property type="entry name" value="HNH_5"/>
    <property type="match status" value="1"/>
</dbReference>
<dbReference type="InterPro" id="IPR052892">
    <property type="entry name" value="NA-targeting_endonuclease"/>
</dbReference>
<gene>
    <name evidence="2" type="ORF">UFOPK3164_01177</name>
    <name evidence="3" type="ORF">UFOPK3427_01715</name>
    <name evidence="4" type="ORF">UFOPK4112_01364</name>
</gene>